<keyword evidence="1 3" id="KW-0728">SH3 domain</keyword>
<evidence type="ECO:0000313" key="6">
    <source>
        <dbReference type="EMBL" id="KAJ3605661.1"/>
    </source>
</evidence>
<keyword evidence="2" id="KW-0597">Phosphoprotein</keyword>
<feature type="region of interest" description="Disordered" evidence="4">
    <location>
        <begin position="1"/>
        <end position="574"/>
    </location>
</feature>
<feature type="compositionally biased region" description="Pro residues" evidence="4">
    <location>
        <begin position="765"/>
        <end position="776"/>
    </location>
</feature>
<feature type="compositionally biased region" description="Pro residues" evidence="4">
    <location>
        <begin position="61"/>
        <end position="70"/>
    </location>
</feature>
<evidence type="ECO:0000256" key="3">
    <source>
        <dbReference type="PROSITE-ProRule" id="PRU00192"/>
    </source>
</evidence>
<feature type="domain" description="SH3" evidence="5">
    <location>
        <begin position="582"/>
        <end position="643"/>
    </location>
</feature>
<dbReference type="Gene3D" id="2.30.30.40">
    <property type="entry name" value="SH3 Domains"/>
    <property type="match status" value="2"/>
</dbReference>
<feature type="compositionally biased region" description="Basic and acidic residues" evidence="4">
    <location>
        <begin position="531"/>
        <end position="572"/>
    </location>
</feature>
<evidence type="ECO:0000256" key="4">
    <source>
        <dbReference type="SAM" id="MobiDB-lite"/>
    </source>
</evidence>
<dbReference type="PANTHER" id="PTHR16830:SF12">
    <property type="entry name" value="PDZ DOMAIN-CONTAINING PROTEIN"/>
    <property type="match status" value="1"/>
</dbReference>
<feature type="compositionally biased region" description="Basic and acidic residues" evidence="4">
    <location>
        <begin position="778"/>
        <end position="791"/>
    </location>
</feature>
<proteinExistence type="predicted"/>
<dbReference type="GO" id="GO:0050852">
    <property type="term" value="P:T cell receptor signaling pathway"/>
    <property type="evidence" value="ECO:0007669"/>
    <property type="project" value="TreeGrafter"/>
</dbReference>
<dbReference type="GO" id="GO:0072659">
    <property type="term" value="P:protein localization to plasma membrane"/>
    <property type="evidence" value="ECO:0007669"/>
    <property type="project" value="TreeGrafter"/>
</dbReference>
<dbReference type="GO" id="GO:0005886">
    <property type="term" value="C:plasma membrane"/>
    <property type="evidence" value="ECO:0007669"/>
    <property type="project" value="InterPro"/>
</dbReference>
<protein>
    <recommendedName>
        <fullName evidence="5">SH3 domain-containing protein</fullName>
    </recommendedName>
</protein>
<keyword evidence="7" id="KW-1185">Reference proteome</keyword>
<dbReference type="EMBL" id="JANIIK010000043">
    <property type="protein sequence ID" value="KAJ3605661.1"/>
    <property type="molecule type" value="Genomic_DNA"/>
</dbReference>
<feature type="compositionally biased region" description="Polar residues" evidence="4">
    <location>
        <begin position="266"/>
        <end position="277"/>
    </location>
</feature>
<reference evidence="6" key="1">
    <citation type="submission" date="2022-07" db="EMBL/GenBank/DDBJ databases">
        <title>Chromosome-level genome of Muraenolepis orangiensis.</title>
        <authorList>
            <person name="Kim J."/>
        </authorList>
    </citation>
    <scope>NUCLEOTIDE SEQUENCE</scope>
    <source>
        <strain evidence="6">KU_S4_2022</strain>
        <tissue evidence="6">Muscle</tissue>
    </source>
</reference>
<feature type="compositionally biased region" description="Acidic residues" evidence="4">
    <location>
        <begin position="519"/>
        <end position="530"/>
    </location>
</feature>
<dbReference type="PROSITE" id="PS50002">
    <property type="entry name" value="SH3"/>
    <property type="match status" value="1"/>
</dbReference>
<feature type="compositionally biased region" description="Polar residues" evidence="4">
    <location>
        <begin position="15"/>
        <end position="27"/>
    </location>
</feature>
<name>A0A9Q0EF16_9TELE</name>
<feature type="compositionally biased region" description="Polar residues" evidence="4">
    <location>
        <begin position="457"/>
        <end position="469"/>
    </location>
</feature>
<feature type="compositionally biased region" description="Low complexity" evidence="4">
    <location>
        <begin position="244"/>
        <end position="261"/>
    </location>
</feature>
<dbReference type="SUPFAM" id="SSF50044">
    <property type="entry name" value="SH3-domain"/>
    <property type="match status" value="2"/>
</dbReference>
<gene>
    <name evidence="6" type="ORF">NHX12_027706</name>
</gene>
<evidence type="ECO:0000256" key="2">
    <source>
        <dbReference type="ARBA" id="ARBA00022553"/>
    </source>
</evidence>
<dbReference type="PANTHER" id="PTHR16830">
    <property type="entry name" value="SH2 CONTAINING ADAPTOR PRAM-1 RELATED"/>
    <property type="match status" value="1"/>
</dbReference>
<dbReference type="OrthoDB" id="9396701at2759"/>
<dbReference type="InterPro" id="IPR036028">
    <property type="entry name" value="SH3-like_dom_sf"/>
</dbReference>
<dbReference type="AlphaFoldDB" id="A0A9Q0EF16"/>
<evidence type="ECO:0000259" key="5">
    <source>
        <dbReference type="PROSITE" id="PS50002"/>
    </source>
</evidence>
<evidence type="ECO:0000256" key="1">
    <source>
        <dbReference type="ARBA" id="ARBA00022443"/>
    </source>
</evidence>
<feature type="compositionally biased region" description="Low complexity" evidence="4">
    <location>
        <begin position="36"/>
        <end position="50"/>
    </location>
</feature>
<comment type="caution">
    <text evidence="6">The sequence shown here is derived from an EMBL/GenBank/DDBJ whole genome shotgun (WGS) entry which is preliminary data.</text>
</comment>
<dbReference type="GO" id="GO:0007229">
    <property type="term" value="P:integrin-mediated signaling pathway"/>
    <property type="evidence" value="ECO:0007669"/>
    <property type="project" value="InterPro"/>
</dbReference>
<dbReference type="Proteomes" id="UP001148018">
    <property type="component" value="Unassembled WGS sequence"/>
</dbReference>
<dbReference type="InterPro" id="IPR029294">
    <property type="entry name" value="hSH3"/>
</dbReference>
<feature type="region of interest" description="Disordered" evidence="4">
    <location>
        <begin position="765"/>
        <end position="791"/>
    </location>
</feature>
<feature type="compositionally biased region" description="Basic and acidic residues" evidence="4">
    <location>
        <begin position="203"/>
        <end position="215"/>
    </location>
</feature>
<dbReference type="InterPro" id="IPR043443">
    <property type="entry name" value="FYB1/2-like"/>
</dbReference>
<organism evidence="6 7">
    <name type="scientific">Muraenolepis orangiensis</name>
    <name type="common">Patagonian moray cod</name>
    <dbReference type="NCBI Taxonomy" id="630683"/>
    <lineage>
        <taxon>Eukaryota</taxon>
        <taxon>Metazoa</taxon>
        <taxon>Chordata</taxon>
        <taxon>Craniata</taxon>
        <taxon>Vertebrata</taxon>
        <taxon>Euteleostomi</taxon>
        <taxon>Actinopterygii</taxon>
        <taxon>Neopterygii</taxon>
        <taxon>Teleostei</taxon>
        <taxon>Neoteleostei</taxon>
        <taxon>Acanthomorphata</taxon>
        <taxon>Zeiogadaria</taxon>
        <taxon>Gadariae</taxon>
        <taxon>Gadiformes</taxon>
        <taxon>Muraenolepidoidei</taxon>
        <taxon>Muraenolepididae</taxon>
        <taxon>Muraenolepis</taxon>
    </lineage>
</organism>
<dbReference type="Pfam" id="PF14603">
    <property type="entry name" value="hSH3"/>
    <property type="match status" value="2"/>
</dbReference>
<accession>A0A9Q0EF16</accession>
<sequence>METKADVKGIRARFQANTEDSTPSSSVPGRLRTTFPPALSSGSPSAPSLPKNSALESLPGRPRPLQPPFPKTSSSSSFGGAAVDSQELAKARASRFSYPQKEHSGMDGSKPLSRSKEQVPEATPPRPKLPAHKPFVSVAAPEARPAFPKPPPVVPTSSKPSWVRETGGGGGAATPSKVATPPKPPTQQKPTSGVAKLQLHGEATTKADSESKHGNGEASRLPTGFTIPGSAFNARENVGRNTEKTNTNLPNTPLPKPLATKRPSFIRSQVDSLSQISQDEEPRRNPPPSIGQDGEPRRYPPPSVSVDGEPRRYPPPSVSVDGEPRRNRPPSVSQDEEPRRNPPPSIGQDGEPRRYPPPSVSVDGELRRNRPPSVSRDGEPRRNRPPSVSRDGEPRRNRPPSVSRDGEPRRNPLPSVLKLGPTPSKPGRPPRVNLDNFRTADMAPPPAASHPGHHSNRPVNPMSTSSVQTVAPILPPRHPGIIEPDPEENYDDVAVMKNLAPPPPPTTGRPRMISKQDDSSDGETYEDLDERWEASELKEQEKRKENLKEEKKRLEAEKKEQKERDKKEQEARKKFKLGGSLEVMHRVKVVMETRGSKTDLALKKGDWVDILRIHDNPEGKWLGRSENGSFGYLNNDCVEVDLDSWKQQQGILPPRQMLDPEVYDDVEHASEDLVPSGIKGPRVDLPPPEEDDGEIYDDVVEAIKDVSLSEAPKPSPKTRLLRMFEKRKTIISRNQEFPSSQFSSEGNSAGIDDDIYDDIDTEVTPPPLPLNSPPPLKAKMEEVDPKRQKKFEKEEKEFRKKFKYDGDIQVLYQVTIIPTLSIKKSSGKDLQVKPGETLDVVIGAVDKKLVCRNQDGKFGTVQTRHVVMDDGDIYDDIGEECIYDND</sequence>
<evidence type="ECO:0000313" key="7">
    <source>
        <dbReference type="Proteomes" id="UP001148018"/>
    </source>
</evidence>
<dbReference type="InterPro" id="IPR001452">
    <property type="entry name" value="SH3_domain"/>
</dbReference>
<dbReference type="FunFam" id="2.30.30.40:FF:000307">
    <property type="entry name" value="Predicted protein"/>
    <property type="match status" value="1"/>
</dbReference>